<comment type="caution">
    <text evidence="1">The sequence shown here is derived from an EMBL/GenBank/DDBJ whole genome shotgun (WGS) entry which is preliminary data.</text>
</comment>
<accession>A0A931H6P7</accession>
<sequence length="163" mass="17470">MPTPQLPSEVLAMMRRGVSAIVASRDADLRPSLMRAMATRVGEDGAGITVYLARSQAGQVLQDIAANGHIAVVFSEPSTHRTVQVKATRVQVRQAGASDEAAVARYLASMERELAHVYIPAPLTRAMLACRLEDLVAVSFVPEYAFDQTPGPQAGTRLPGMRA</sequence>
<dbReference type="RefSeq" id="WP_196987235.1">
    <property type="nucleotide sequence ID" value="NZ_JADWYS010000001.1"/>
</dbReference>
<dbReference type="InterPro" id="IPR012349">
    <property type="entry name" value="Split_barrel_FMN-bd"/>
</dbReference>
<protein>
    <submittedName>
        <fullName evidence="1">Pyridoxamine 5'-phosphate oxidase family protein</fullName>
    </submittedName>
</protein>
<reference evidence="1" key="1">
    <citation type="submission" date="2020-11" db="EMBL/GenBank/DDBJ databases">
        <title>Bacterial whole genome sequence for Caenimonas sp. DR4.4.</title>
        <authorList>
            <person name="Le V."/>
            <person name="Ko S.-R."/>
            <person name="Ahn C.-Y."/>
            <person name="Oh H.-M."/>
        </authorList>
    </citation>
    <scope>NUCLEOTIDE SEQUENCE</scope>
    <source>
        <strain evidence="1">DR4.4</strain>
    </source>
</reference>
<dbReference type="SUPFAM" id="SSF50475">
    <property type="entry name" value="FMN-binding split barrel"/>
    <property type="match status" value="1"/>
</dbReference>
<keyword evidence="2" id="KW-1185">Reference proteome</keyword>
<dbReference type="EMBL" id="JADWYS010000001">
    <property type="protein sequence ID" value="MBG9389437.1"/>
    <property type="molecule type" value="Genomic_DNA"/>
</dbReference>
<evidence type="ECO:0000313" key="2">
    <source>
        <dbReference type="Proteomes" id="UP000651050"/>
    </source>
</evidence>
<dbReference type="Proteomes" id="UP000651050">
    <property type="component" value="Unassembled WGS sequence"/>
</dbReference>
<gene>
    <name evidence="1" type="ORF">I5803_15505</name>
</gene>
<dbReference type="Gene3D" id="2.30.110.10">
    <property type="entry name" value="Electron Transport, Fmn-binding Protein, Chain A"/>
    <property type="match status" value="1"/>
</dbReference>
<organism evidence="1 2">
    <name type="scientific">Caenimonas aquaedulcis</name>
    <dbReference type="NCBI Taxonomy" id="2793270"/>
    <lineage>
        <taxon>Bacteria</taxon>
        <taxon>Pseudomonadati</taxon>
        <taxon>Pseudomonadota</taxon>
        <taxon>Betaproteobacteria</taxon>
        <taxon>Burkholderiales</taxon>
        <taxon>Comamonadaceae</taxon>
        <taxon>Caenimonas</taxon>
    </lineage>
</organism>
<evidence type="ECO:0000313" key="1">
    <source>
        <dbReference type="EMBL" id="MBG9389437.1"/>
    </source>
</evidence>
<name>A0A931H6P7_9BURK</name>
<dbReference type="AlphaFoldDB" id="A0A931H6P7"/>
<proteinExistence type="predicted"/>